<protein>
    <submittedName>
        <fullName evidence="2">Uncharacterized protein</fullName>
    </submittedName>
</protein>
<dbReference type="EMBL" id="OZ035840">
    <property type="protein sequence ID" value="CAL1589396.1"/>
    <property type="molecule type" value="Genomic_DNA"/>
</dbReference>
<sequence>MYPPRQLTNSDITLLIKRLAPLIRPGLASLHRRRSVTCENNSFMDGYRLWRSCRSCFIAVTKSTLFTFPRSLLPQQMSRTAGADRPRSKCKSQGTRPLQRSPPRPNHWMWAAIPKF</sequence>
<organism evidence="2 3">
    <name type="scientific">Knipowitschia caucasica</name>
    <name type="common">Caucasian dwarf goby</name>
    <name type="synonym">Pomatoschistus caucasicus</name>
    <dbReference type="NCBI Taxonomy" id="637954"/>
    <lineage>
        <taxon>Eukaryota</taxon>
        <taxon>Metazoa</taxon>
        <taxon>Chordata</taxon>
        <taxon>Craniata</taxon>
        <taxon>Vertebrata</taxon>
        <taxon>Euteleostomi</taxon>
        <taxon>Actinopterygii</taxon>
        <taxon>Neopterygii</taxon>
        <taxon>Teleostei</taxon>
        <taxon>Neoteleostei</taxon>
        <taxon>Acanthomorphata</taxon>
        <taxon>Gobiaria</taxon>
        <taxon>Gobiiformes</taxon>
        <taxon>Gobioidei</taxon>
        <taxon>Gobiidae</taxon>
        <taxon>Gobiinae</taxon>
        <taxon>Knipowitschia</taxon>
    </lineage>
</organism>
<gene>
    <name evidence="2" type="ORF">KC01_LOCUS19030</name>
</gene>
<evidence type="ECO:0000313" key="2">
    <source>
        <dbReference type="EMBL" id="CAL1589396.1"/>
    </source>
</evidence>
<accession>A0AAV2KHM6</accession>
<evidence type="ECO:0000313" key="3">
    <source>
        <dbReference type="Proteomes" id="UP001497482"/>
    </source>
</evidence>
<feature type="region of interest" description="Disordered" evidence="1">
    <location>
        <begin position="77"/>
        <end position="106"/>
    </location>
</feature>
<dbReference type="Proteomes" id="UP001497482">
    <property type="component" value="Chromosome 18"/>
</dbReference>
<reference evidence="2 3" key="1">
    <citation type="submission" date="2024-04" db="EMBL/GenBank/DDBJ databases">
        <authorList>
            <person name="Waldvogel A.-M."/>
            <person name="Schoenle A."/>
        </authorList>
    </citation>
    <scope>NUCLEOTIDE SEQUENCE [LARGE SCALE GENOMIC DNA]</scope>
</reference>
<name>A0AAV2KHM6_KNICA</name>
<dbReference type="AlphaFoldDB" id="A0AAV2KHM6"/>
<proteinExistence type="predicted"/>
<keyword evidence="3" id="KW-1185">Reference proteome</keyword>
<evidence type="ECO:0000256" key="1">
    <source>
        <dbReference type="SAM" id="MobiDB-lite"/>
    </source>
</evidence>